<comment type="caution">
    <text evidence="9">The sequence shown here is derived from an EMBL/GenBank/DDBJ whole genome shotgun (WGS) entry which is preliminary data.</text>
</comment>
<accession>A0A2H0ZIU1</accession>
<dbReference type="InterPro" id="IPR002735">
    <property type="entry name" value="Transl_init_fac_IF2/IF5_dom"/>
</dbReference>
<dbReference type="PANTHER" id="PTHR23001:SF7">
    <property type="entry name" value="EUKARYOTIC TRANSLATION INITIATION FACTOR 5"/>
    <property type="match status" value="1"/>
</dbReference>
<evidence type="ECO:0000256" key="3">
    <source>
        <dbReference type="ARBA" id="ARBA00022741"/>
    </source>
</evidence>
<dbReference type="PROSITE" id="PS51363">
    <property type="entry name" value="W2"/>
    <property type="match status" value="1"/>
</dbReference>
<dbReference type="SUPFAM" id="SSF75689">
    <property type="entry name" value="Zinc-binding domain of translation initiation factor 2 beta"/>
    <property type="match status" value="1"/>
</dbReference>
<dbReference type="FunFam" id="1.25.40.180:FF:000031">
    <property type="entry name" value="Eukaryotic translation initiation factor 5"/>
    <property type="match status" value="1"/>
</dbReference>
<dbReference type="SUPFAM" id="SSF48371">
    <property type="entry name" value="ARM repeat"/>
    <property type="match status" value="1"/>
</dbReference>
<dbReference type="VEuPathDB" id="FungiDB:CJJ09_005032"/>
<dbReference type="FunFam" id="2.20.25.350:FF:000001">
    <property type="entry name" value="Eukaryotic translation initiation factor 5"/>
    <property type="match status" value="1"/>
</dbReference>
<dbReference type="Gene3D" id="2.20.25.350">
    <property type="match status" value="1"/>
</dbReference>
<keyword evidence="4" id="KW-0648">Protein biosynthesis</keyword>
<keyword evidence="10" id="KW-1185">Reference proteome</keyword>
<name>A0A2H0ZIU1_CANAR</name>
<dbReference type="VEuPathDB" id="FungiDB:CJJ07_003271"/>
<accession>A0A510PAK6</accession>
<evidence type="ECO:0000256" key="2">
    <source>
        <dbReference type="ARBA" id="ARBA00022540"/>
    </source>
</evidence>
<dbReference type="GO" id="GO:0001732">
    <property type="term" value="P:formation of cytoplasmic translation initiation complex"/>
    <property type="evidence" value="ECO:0007669"/>
    <property type="project" value="TreeGrafter"/>
</dbReference>
<evidence type="ECO:0000256" key="1">
    <source>
        <dbReference type="ARBA" id="ARBA00010397"/>
    </source>
</evidence>
<keyword evidence="3" id="KW-0547">Nucleotide-binding</keyword>
<feature type="region of interest" description="Disordered" evidence="6">
    <location>
        <begin position="168"/>
        <end position="188"/>
    </location>
</feature>
<dbReference type="InterPro" id="IPR003307">
    <property type="entry name" value="W2_domain"/>
</dbReference>
<dbReference type="VEuPathDB" id="FungiDB:QG37_04525"/>
<dbReference type="Gene3D" id="1.25.40.180">
    <property type="match status" value="1"/>
</dbReference>
<dbReference type="Pfam" id="PF02020">
    <property type="entry name" value="W2"/>
    <property type="match status" value="1"/>
</dbReference>
<dbReference type="Proteomes" id="UP000230249">
    <property type="component" value="Unassembled WGS sequence"/>
</dbReference>
<comment type="similarity">
    <text evidence="1">Belongs to the eIF-2-beta/eIF-5 family.</text>
</comment>
<dbReference type="GO" id="GO:0003743">
    <property type="term" value="F:translation initiation factor activity"/>
    <property type="evidence" value="ECO:0007669"/>
    <property type="project" value="UniProtKB-KW"/>
</dbReference>
<dbReference type="EMBL" id="PEKT03000006">
    <property type="protein sequence ID" value="KAK8438777.1"/>
    <property type="molecule type" value="Genomic_DNA"/>
</dbReference>
<dbReference type="GO" id="GO:0005829">
    <property type="term" value="C:cytosol"/>
    <property type="evidence" value="ECO:0007669"/>
    <property type="project" value="TreeGrafter"/>
</dbReference>
<dbReference type="InterPro" id="IPR016189">
    <property type="entry name" value="Transl_init_fac_IF2/IF5_N"/>
</dbReference>
<dbReference type="Pfam" id="PF01873">
    <property type="entry name" value="eIF-5_eIF-2B"/>
    <property type="match status" value="1"/>
</dbReference>
<reference evidence="9 10" key="1">
    <citation type="journal article" date="2017" name="Clin. Infect. Dis.">
        <title>Simultaneous emergence of multidrug-resistant Candida auris on 3 continents confirmed by whole-genome sequencing and epidemiological analyses.</title>
        <authorList>
            <person name="Lockhart S.R."/>
            <person name="Etienne K.A."/>
            <person name="Vallabhaneni S."/>
            <person name="Farooqi J."/>
            <person name="Chowdhary A."/>
            <person name="Govender N.P."/>
            <person name="Colombo A.L."/>
            <person name="Calvo B."/>
            <person name="Cuomo C.A."/>
            <person name="Desjardins C.A."/>
            <person name="Berkow E.L."/>
            <person name="Castanheira M."/>
            <person name="Magobo R.E."/>
            <person name="Jabeen K."/>
            <person name="Asghar R.J."/>
            <person name="Meis J.F."/>
            <person name="Jackson B."/>
            <person name="Chiller T."/>
            <person name="Litvintseva A.P."/>
        </authorList>
    </citation>
    <scope>NUCLEOTIDE SEQUENCE [LARGE SCALE GENOMIC DNA]</scope>
    <source>
        <strain evidence="9 10">B8441</strain>
    </source>
</reference>
<dbReference type="STRING" id="498019.A0A2H0ZIU1"/>
<evidence type="ECO:0000256" key="4">
    <source>
        <dbReference type="ARBA" id="ARBA00022917"/>
    </source>
</evidence>
<evidence type="ECO:0000313" key="10">
    <source>
        <dbReference type="Proteomes" id="UP000230249"/>
    </source>
</evidence>
<dbReference type="InterPro" id="IPR016190">
    <property type="entry name" value="Transl_init_fac_IF2/IF5_Zn-bd"/>
</dbReference>
<dbReference type="FunFam" id="3.30.30.170:FF:000002">
    <property type="entry name" value="Eukaryotic translation initiation factor 5"/>
    <property type="match status" value="1"/>
</dbReference>
<dbReference type="PANTHER" id="PTHR23001">
    <property type="entry name" value="EUKARYOTIC TRANSLATION INITIATION FACTOR"/>
    <property type="match status" value="1"/>
</dbReference>
<proteinExistence type="inferred from homology"/>
<sequence length="398" mass="44160">MSFINICRENTDPFYRYKMPPIQSKVEGRGNGIKTAIPNLSEVARALGRPPAYVVKYFGSELGAQTKINEDEDRFLVNGAHSQAELQDSLDGFINRFVLCGACKNPETQIIIKSKGFLQKDCKACGRITDIDLRHKLSSYILKNPPPTSSGKKAATAQANVVGGGKSISDIAQSADNGEAKQANGDDDDDALTKKINAEAAALANETVEVADDDWAVDMSKEAIEARARELEGLSLNDSQTKLTEFGEWVLKDAGDDKEDLPSDIDIYKKIVELELLEKPEVMLVLGQVLFDEDILEQLDQHHGLLVKLIEEKSDYEKAFLGGLERFLGLEKPELIPLVPKILAKMYEKDLASEEEILNWGSKVSKKYVPKDVSKKVRKAAKPFIKWLKEADEESDDE</sequence>
<dbReference type="CDD" id="cd11561">
    <property type="entry name" value="W2_eIF5"/>
    <property type="match status" value="1"/>
</dbReference>
<reference evidence="8" key="4">
    <citation type="submission" date="2024-03" db="EMBL/GenBank/DDBJ databases">
        <title>Improved genome assembly of Candida auris strain B8441 and annotation of B11205.</title>
        <authorList>
            <person name="Cauldron N.C."/>
            <person name="Shea T."/>
            <person name="Cuomo C.A."/>
        </authorList>
    </citation>
    <scope>NUCLEOTIDE SEQUENCE</scope>
    <source>
        <strain evidence="8">B8441</strain>
    </source>
</reference>
<evidence type="ECO:0000256" key="5">
    <source>
        <dbReference type="ARBA" id="ARBA00023134"/>
    </source>
</evidence>
<keyword evidence="5" id="KW-0342">GTP-binding</keyword>
<dbReference type="SMART" id="SM00653">
    <property type="entry name" value="eIF2B_5"/>
    <property type="match status" value="1"/>
</dbReference>
<gene>
    <name evidence="9" type="ORF">B9J08_004385</name>
    <name evidence="8" type="ORF">B9J08_05139</name>
</gene>
<dbReference type="VEuPathDB" id="FungiDB:CJI96_0005407"/>
<dbReference type="GO" id="GO:0071074">
    <property type="term" value="F:eukaryotic initiation factor eIF2 binding"/>
    <property type="evidence" value="ECO:0007669"/>
    <property type="project" value="TreeGrafter"/>
</dbReference>
<feature type="domain" description="W2" evidence="7">
    <location>
        <begin position="236"/>
        <end position="398"/>
    </location>
</feature>
<dbReference type="InterPro" id="IPR045196">
    <property type="entry name" value="IF2/IF5"/>
</dbReference>
<dbReference type="SUPFAM" id="SSF100966">
    <property type="entry name" value="Translation initiation factor 2 beta, aIF2beta, N-terminal domain"/>
    <property type="match status" value="1"/>
</dbReference>
<keyword evidence="2" id="KW-0396">Initiation factor</keyword>
<dbReference type="EMBL" id="PEKT02000008">
    <property type="protein sequence ID" value="PIS50557.1"/>
    <property type="molecule type" value="Genomic_DNA"/>
</dbReference>
<dbReference type="AlphaFoldDB" id="A0A2H0ZIU1"/>
<dbReference type="VEuPathDB" id="FungiDB:B9J08_004385"/>
<dbReference type="SMART" id="SM00515">
    <property type="entry name" value="eIF5C"/>
    <property type="match status" value="1"/>
</dbReference>
<dbReference type="InterPro" id="IPR016024">
    <property type="entry name" value="ARM-type_fold"/>
</dbReference>
<evidence type="ECO:0000313" key="8">
    <source>
        <dbReference type="EMBL" id="KAK8438777.1"/>
    </source>
</evidence>
<organism evidence="9">
    <name type="scientific">Candidozyma auris</name>
    <name type="common">Yeast</name>
    <name type="synonym">Candida auris</name>
    <dbReference type="NCBI Taxonomy" id="498019"/>
    <lineage>
        <taxon>Eukaryota</taxon>
        <taxon>Fungi</taxon>
        <taxon>Dikarya</taxon>
        <taxon>Ascomycota</taxon>
        <taxon>Saccharomycotina</taxon>
        <taxon>Pichiomycetes</taxon>
        <taxon>Metschnikowiaceae</taxon>
        <taxon>Candidozyma</taxon>
    </lineage>
</organism>
<dbReference type="Gene3D" id="3.30.30.170">
    <property type="match status" value="1"/>
</dbReference>
<reference evidence="9" key="2">
    <citation type="submission" date="2017-11" db="EMBL/GenBank/DDBJ databases">
        <title>Candida auris genome assembly and annotation.</title>
        <authorList>
            <person name="Munoz J.F."/>
            <person name="Gade L.G."/>
            <person name="Chow N.A."/>
            <person name="Litvintseva A.P."/>
            <person name="Loparev V.N."/>
            <person name="Cuomo C.A."/>
        </authorList>
    </citation>
    <scope>NUCLEOTIDE SEQUENCE</scope>
    <source>
        <strain evidence="9">B8441</strain>
    </source>
</reference>
<dbReference type="OMA" id="YRYKMEK"/>
<dbReference type="OrthoDB" id="10250831at2759"/>
<evidence type="ECO:0000256" key="6">
    <source>
        <dbReference type="SAM" id="MobiDB-lite"/>
    </source>
</evidence>
<protein>
    <recommendedName>
        <fullName evidence="7">W2 domain-containing protein</fullName>
    </recommendedName>
</protein>
<evidence type="ECO:0000313" key="9">
    <source>
        <dbReference type="EMBL" id="PIS50557.1"/>
    </source>
</evidence>
<evidence type="ECO:0000259" key="7">
    <source>
        <dbReference type="PROSITE" id="PS51363"/>
    </source>
</evidence>
<dbReference type="GO" id="GO:0005092">
    <property type="term" value="F:GDP-dissociation inhibitor activity"/>
    <property type="evidence" value="ECO:0007669"/>
    <property type="project" value="TreeGrafter"/>
</dbReference>
<dbReference type="VEuPathDB" id="FungiDB:CJI97_004448"/>
<reference evidence="8 10" key="3">
    <citation type="journal article" date="2018" name="Nat. Commun.">
        <title>Genomic insights into multidrug-resistance, mating and virulence in Candida auris and related emerging species.</title>
        <authorList>
            <person name="Munoz J.F."/>
            <person name="Gade L."/>
            <person name="Chow N.A."/>
            <person name="Loparev V.N."/>
            <person name="Juieng P."/>
            <person name="Berkow E.L."/>
            <person name="Farrer R.A."/>
            <person name="Litvintseva A.P."/>
            <person name="Cuomo C.A."/>
        </authorList>
    </citation>
    <scope>GENOME REANNOTATION</scope>
    <source>
        <strain evidence="8 10">B8441</strain>
    </source>
</reference>
<dbReference type="GO" id="GO:0005525">
    <property type="term" value="F:GTP binding"/>
    <property type="evidence" value="ECO:0007669"/>
    <property type="project" value="UniProtKB-KW"/>
</dbReference>